<organism evidence="1">
    <name type="scientific">Lepeophtheirus salmonis</name>
    <name type="common">Salmon louse</name>
    <name type="synonym">Caligus salmonis</name>
    <dbReference type="NCBI Taxonomy" id="72036"/>
    <lineage>
        <taxon>Eukaryota</taxon>
        <taxon>Metazoa</taxon>
        <taxon>Ecdysozoa</taxon>
        <taxon>Arthropoda</taxon>
        <taxon>Crustacea</taxon>
        <taxon>Multicrustacea</taxon>
        <taxon>Hexanauplia</taxon>
        <taxon>Copepoda</taxon>
        <taxon>Siphonostomatoida</taxon>
        <taxon>Caligidae</taxon>
        <taxon>Lepeophtheirus</taxon>
    </lineage>
</organism>
<sequence>AESNPQQLVGKNGPTATNFEPYSLCFLFEERLQDQGIDVSSKQIYFGTSKLCFNLNRCGQYVIEILHK</sequence>
<protein>
    <submittedName>
        <fullName evidence="1">Uncharacterized protein</fullName>
    </submittedName>
</protein>
<name>A0A0K2TWW1_LEPSM</name>
<dbReference type="EMBL" id="HACA01013122">
    <property type="protein sequence ID" value="CDW30483.1"/>
    <property type="molecule type" value="Transcribed_RNA"/>
</dbReference>
<dbReference type="EMBL" id="HACA01013123">
    <property type="protein sequence ID" value="CDW30484.1"/>
    <property type="molecule type" value="Transcribed_RNA"/>
</dbReference>
<dbReference type="EMBL" id="HACA01013121">
    <property type="protein sequence ID" value="CDW30482.1"/>
    <property type="molecule type" value="Transcribed_RNA"/>
</dbReference>
<reference evidence="1" key="1">
    <citation type="submission" date="2014-05" db="EMBL/GenBank/DDBJ databases">
        <authorList>
            <person name="Chronopoulou M."/>
        </authorList>
    </citation>
    <scope>NUCLEOTIDE SEQUENCE</scope>
    <source>
        <tissue evidence="1">Whole organism</tissue>
    </source>
</reference>
<feature type="non-terminal residue" evidence="1">
    <location>
        <position position="1"/>
    </location>
</feature>
<accession>A0A0K2TWW1</accession>
<evidence type="ECO:0000313" key="1">
    <source>
        <dbReference type="EMBL" id="CDW30484.1"/>
    </source>
</evidence>
<proteinExistence type="predicted"/>
<dbReference type="AlphaFoldDB" id="A0A0K2TWW1"/>